<evidence type="ECO:0000313" key="2">
    <source>
        <dbReference type="Proteomes" id="UP000887159"/>
    </source>
</evidence>
<dbReference type="AlphaFoldDB" id="A0A8X6T3R4"/>
<gene>
    <name evidence="1" type="ORF">TNCV_1119761</name>
</gene>
<keyword evidence="2" id="KW-1185">Reference proteome</keyword>
<comment type="caution">
    <text evidence="1">The sequence shown here is derived from an EMBL/GenBank/DDBJ whole genome shotgun (WGS) entry which is preliminary data.</text>
</comment>
<accession>A0A8X6T3R4</accession>
<dbReference type="Proteomes" id="UP000887159">
    <property type="component" value="Unassembled WGS sequence"/>
</dbReference>
<reference evidence="1" key="1">
    <citation type="submission" date="2020-08" db="EMBL/GenBank/DDBJ databases">
        <title>Multicomponent nature underlies the extraordinary mechanical properties of spider dragline silk.</title>
        <authorList>
            <person name="Kono N."/>
            <person name="Nakamura H."/>
            <person name="Mori M."/>
            <person name="Yoshida Y."/>
            <person name="Ohtoshi R."/>
            <person name="Malay A.D."/>
            <person name="Moran D.A.P."/>
            <person name="Tomita M."/>
            <person name="Numata K."/>
            <person name="Arakawa K."/>
        </authorList>
    </citation>
    <scope>NUCLEOTIDE SEQUENCE</scope>
</reference>
<organism evidence="1 2">
    <name type="scientific">Trichonephila clavipes</name>
    <name type="common">Golden silk orbweaver</name>
    <name type="synonym">Nephila clavipes</name>
    <dbReference type="NCBI Taxonomy" id="2585209"/>
    <lineage>
        <taxon>Eukaryota</taxon>
        <taxon>Metazoa</taxon>
        <taxon>Ecdysozoa</taxon>
        <taxon>Arthropoda</taxon>
        <taxon>Chelicerata</taxon>
        <taxon>Arachnida</taxon>
        <taxon>Araneae</taxon>
        <taxon>Araneomorphae</taxon>
        <taxon>Entelegynae</taxon>
        <taxon>Araneoidea</taxon>
        <taxon>Nephilidae</taxon>
        <taxon>Trichonephila</taxon>
    </lineage>
</organism>
<evidence type="ECO:0000313" key="1">
    <source>
        <dbReference type="EMBL" id="GFY20742.1"/>
    </source>
</evidence>
<sequence length="167" mass="18722">MSISEKSTLGVNEFLTLTKRCLILGSTFREIREYLNNTKTKKKFSSIFQCNPGKGDASPITLQLKIIRSNSTFELAPHNTKRTNAKITSLDSLAKYIKIQNSRSALYGSLESGVLTQLLPSSLERDLKDPCARQQYELLQLGDFNEQSLHQLANQSPCENNNPLIVT</sequence>
<name>A0A8X6T3R4_TRICX</name>
<dbReference type="EMBL" id="BMAU01021356">
    <property type="protein sequence ID" value="GFY20742.1"/>
    <property type="molecule type" value="Genomic_DNA"/>
</dbReference>
<proteinExistence type="predicted"/>
<protein>
    <submittedName>
        <fullName evidence="1">Uncharacterized protein</fullName>
    </submittedName>
</protein>